<gene>
    <name evidence="3" type="ORF">JKP34_04830</name>
</gene>
<dbReference type="CDD" id="cd03801">
    <property type="entry name" value="GT4_PimA-like"/>
    <property type="match status" value="1"/>
</dbReference>
<accession>A0A937DDT8</accession>
<dbReference type="PANTHER" id="PTHR12526:SF630">
    <property type="entry name" value="GLYCOSYLTRANSFERASE"/>
    <property type="match status" value="1"/>
</dbReference>
<proteinExistence type="predicted"/>
<evidence type="ECO:0000259" key="2">
    <source>
        <dbReference type="Pfam" id="PF13439"/>
    </source>
</evidence>
<dbReference type="Proteomes" id="UP000642920">
    <property type="component" value="Unassembled WGS sequence"/>
</dbReference>
<evidence type="ECO:0000313" key="3">
    <source>
        <dbReference type="EMBL" id="MBL0764567.1"/>
    </source>
</evidence>
<dbReference type="EMBL" id="JAERQG010000001">
    <property type="protein sequence ID" value="MBL0764567.1"/>
    <property type="molecule type" value="Genomic_DNA"/>
</dbReference>
<sequence>MKLLHFSTEKHWRGGEQQIAYLVEELNHTGIENFLICRKDSEMQKYAKQKNIPHSAIAIRNSIDISAIAKVAKLFNEQKADFVHLHTSKAHSIGLFANLISNKQKFILHRRVSYTIKQSSINKWKYNHSSIKKIVCISQDVKKQIKLIVKDESKLSVIYSGIDLSKFKKFDKTQSLKKELNIPEKHFLITGVGALSPEKDFETFIRTAAETIQKNEQAHFLIVGKGAEEQKLKLLVKDLKIEDKLTFAGFRTDVPQILQASHVFMLCSSSEGLGTSFIDAAAAGCALIGTDAGGIPEIIEQGVNGYFEHIGDYKAMSKRLIELLENEYLLQQMSLKAKEKAQKFSIKQMTYQYLSLYKQLNKDD</sequence>
<keyword evidence="4" id="KW-1185">Reference proteome</keyword>
<protein>
    <submittedName>
        <fullName evidence="3">Glycosyltransferase family 4 protein</fullName>
    </submittedName>
</protein>
<dbReference type="Pfam" id="PF00534">
    <property type="entry name" value="Glycos_transf_1"/>
    <property type="match status" value="1"/>
</dbReference>
<dbReference type="GO" id="GO:0016757">
    <property type="term" value="F:glycosyltransferase activity"/>
    <property type="evidence" value="ECO:0007669"/>
    <property type="project" value="InterPro"/>
</dbReference>
<reference evidence="3" key="1">
    <citation type="submission" date="2021-01" db="EMBL/GenBank/DDBJ databases">
        <title>Marivirga sp. nov., isolated from intertidal surface sediments.</title>
        <authorList>
            <person name="Zhang M."/>
        </authorList>
    </citation>
    <scope>NUCLEOTIDE SEQUENCE</scope>
    <source>
        <strain evidence="3">SM1354</strain>
    </source>
</reference>
<name>A0A937DDT8_9BACT</name>
<dbReference type="SUPFAM" id="SSF53756">
    <property type="entry name" value="UDP-Glycosyltransferase/glycogen phosphorylase"/>
    <property type="match status" value="1"/>
</dbReference>
<feature type="domain" description="Glycosyltransferase subfamily 4-like N-terminal" evidence="2">
    <location>
        <begin position="13"/>
        <end position="165"/>
    </location>
</feature>
<feature type="domain" description="Glycosyl transferase family 1" evidence="1">
    <location>
        <begin position="175"/>
        <end position="339"/>
    </location>
</feature>
<dbReference type="RefSeq" id="WP_201918259.1">
    <property type="nucleotide sequence ID" value="NZ_JAERQG010000001.1"/>
</dbReference>
<dbReference type="PANTHER" id="PTHR12526">
    <property type="entry name" value="GLYCOSYLTRANSFERASE"/>
    <property type="match status" value="1"/>
</dbReference>
<dbReference type="InterPro" id="IPR028098">
    <property type="entry name" value="Glyco_trans_4-like_N"/>
</dbReference>
<dbReference type="AlphaFoldDB" id="A0A937DDT8"/>
<dbReference type="Gene3D" id="3.40.50.2000">
    <property type="entry name" value="Glycogen Phosphorylase B"/>
    <property type="match status" value="2"/>
</dbReference>
<evidence type="ECO:0000313" key="4">
    <source>
        <dbReference type="Proteomes" id="UP000642920"/>
    </source>
</evidence>
<organism evidence="3 4">
    <name type="scientific">Marivirga atlantica</name>
    <dbReference type="NCBI Taxonomy" id="1548457"/>
    <lineage>
        <taxon>Bacteria</taxon>
        <taxon>Pseudomonadati</taxon>
        <taxon>Bacteroidota</taxon>
        <taxon>Cytophagia</taxon>
        <taxon>Cytophagales</taxon>
        <taxon>Marivirgaceae</taxon>
        <taxon>Marivirga</taxon>
    </lineage>
</organism>
<dbReference type="InterPro" id="IPR001296">
    <property type="entry name" value="Glyco_trans_1"/>
</dbReference>
<comment type="caution">
    <text evidence="3">The sequence shown here is derived from an EMBL/GenBank/DDBJ whole genome shotgun (WGS) entry which is preliminary data.</text>
</comment>
<dbReference type="Pfam" id="PF13439">
    <property type="entry name" value="Glyco_transf_4"/>
    <property type="match status" value="1"/>
</dbReference>
<evidence type="ECO:0000259" key="1">
    <source>
        <dbReference type="Pfam" id="PF00534"/>
    </source>
</evidence>